<keyword evidence="3" id="KW-1185">Reference proteome</keyword>
<sequence length="362" mass="39512">MIAALFVFCSVDELEPSNNEENLTNNCENDKLVTSLALSEAELYTDKDVLKCELPESLICHKEGAFHVKDICVDEGKPHGERSLFDEINDEMVKPHHYVESNLEPSNDHKNIGDDRDERIKGNSDASSGIQEVDADLPVNEPINDHANISCKSIDEQISVKYLQKSIPDYRECGSKEEVIDSIDRHEMSKSDGLMISSPSDSISKTVDDNGSDISLQPGEEHGISSLKSLLESAKQQRCQSPEEKTSKGPVKNKTTTEENTHLNLNNTKPATTSGDDNIQNPERVNELSIEPLGVPRLQDVGSVNTPVVNSIHRGDEGESSLTPAGPISGLVTYPGLIGFSGSTSIRSDSSTTSTRSFAFPM</sequence>
<feature type="region of interest" description="Disordered" evidence="1">
    <location>
        <begin position="232"/>
        <end position="281"/>
    </location>
</feature>
<gene>
    <name evidence="2" type="ORF">E3N88_40445</name>
</gene>
<accession>A0A5N6LQ01</accession>
<feature type="region of interest" description="Disordered" evidence="1">
    <location>
        <begin position="190"/>
        <end position="220"/>
    </location>
</feature>
<dbReference type="EMBL" id="SZYD01000019">
    <property type="protein sequence ID" value="KAD2393468.1"/>
    <property type="molecule type" value="Genomic_DNA"/>
</dbReference>
<dbReference type="GO" id="GO:0009786">
    <property type="term" value="P:regulation of asymmetric cell division"/>
    <property type="evidence" value="ECO:0007669"/>
    <property type="project" value="InterPro"/>
</dbReference>
<organism evidence="2 3">
    <name type="scientific">Mikania micrantha</name>
    <name type="common">bitter vine</name>
    <dbReference type="NCBI Taxonomy" id="192012"/>
    <lineage>
        <taxon>Eukaryota</taxon>
        <taxon>Viridiplantae</taxon>
        <taxon>Streptophyta</taxon>
        <taxon>Embryophyta</taxon>
        <taxon>Tracheophyta</taxon>
        <taxon>Spermatophyta</taxon>
        <taxon>Magnoliopsida</taxon>
        <taxon>eudicotyledons</taxon>
        <taxon>Gunneridae</taxon>
        <taxon>Pentapetalae</taxon>
        <taxon>asterids</taxon>
        <taxon>campanulids</taxon>
        <taxon>Asterales</taxon>
        <taxon>Asteraceae</taxon>
        <taxon>Asteroideae</taxon>
        <taxon>Heliantheae alliance</taxon>
        <taxon>Eupatorieae</taxon>
        <taxon>Mikania</taxon>
    </lineage>
</organism>
<dbReference type="Proteomes" id="UP000326396">
    <property type="component" value="Linkage Group LG9"/>
</dbReference>
<evidence type="ECO:0000313" key="3">
    <source>
        <dbReference type="Proteomes" id="UP000326396"/>
    </source>
</evidence>
<dbReference type="OrthoDB" id="1911032at2759"/>
<reference evidence="2 3" key="1">
    <citation type="submission" date="2019-05" db="EMBL/GenBank/DDBJ databases">
        <title>Mikania micrantha, genome provides insights into the molecular mechanism of rapid growth.</title>
        <authorList>
            <person name="Liu B."/>
        </authorList>
    </citation>
    <scope>NUCLEOTIDE SEQUENCE [LARGE SCALE GENOMIC DNA]</scope>
    <source>
        <strain evidence="2">NLD-2019</strain>
        <tissue evidence="2">Leaf</tissue>
    </source>
</reference>
<evidence type="ECO:0000313" key="2">
    <source>
        <dbReference type="EMBL" id="KAD2393468.1"/>
    </source>
</evidence>
<evidence type="ECO:0000256" key="1">
    <source>
        <dbReference type="SAM" id="MobiDB-lite"/>
    </source>
</evidence>
<feature type="compositionally biased region" description="Polar residues" evidence="1">
    <location>
        <begin position="270"/>
        <end position="281"/>
    </location>
</feature>
<comment type="caution">
    <text evidence="2">The sequence shown here is derived from an EMBL/GenBank/DDBJ whole genome shotgun (WGS) entry which is preliminary data.</text>
</comment>
<name>A0A5N6LQ01_9ASTR</name>
<dbReference type="AlphaFoldDB" id="A0A5N6LQ01"/>
<proteinExistence type="predicted"/>
<dbReference type="InterPro" id="IPR040378">
    <property type="entry name" value="BASL"/>
</dbReference>
<feature type="region of interest" description="Disordered" evidence="1">
    <location>
        <begin position="101"/>
        <end position="128"/>
    </location>
</feature>
<protein>
    <submittedName>
        <fullName evidence="2">Uncharacterized protein</fullName>
    </submittedName>
</protein>
<dbReference type="PANTHER" id="PTHR33914:SF2">
    <property type="entry name" value="OS02G0582100 PROTEIN"/>
    <property type="match status" value="1"/>
</dbReference>
<dbReference type="PANTHER" id="PTHR33914">
    <property type="entry name" value="18S PRE-RIBOSOMAL ASSEMBLY PROTEIN GAR2-LIKE PROTEIN"/>
    <property type="match status" value="1"/>
</dbReference>
<feature type="compositionally biased region" description="Basic and acidic residues" evidence="1">
    <location>
        <begin position="106"/>
        <end position="122"/>
    </location>
</feature>